<dbReference type="EMBL" id="BDRX01000040">
    <property type="protein sequence ID" value="GBF93416.1"/>
    <property type="molecule type" value="Genomic_DNA"/>
</dbReference>
<dbReference type="InterPro" id="IPR002939">
    <property type="entry name" value="DnaJ_C"/>
</dbReference>
<proteinExistence type="predicted"/>
<protein>
    <recommendedName>
        <fullName evidence="2">J domain-containing protein</fullName>
    </recommendedName>
</protein>
<dbReference type="Pfam" id="PF01556">
    <property type="entry name" value="DnaJ_C"/>
    <property type="match status" value="1"/>
</dbReference>
<dbReference type="InterPro" id="IPR001623">
    <property type="entry name" value="DnaJ_domain"/>
</dbReference>
<dbReference type="InParanoid" id="A0A2V0P0L7"/>
<dbReference type="Pfam" id="PF00226">
    <property type="entry name" value="DnaJ"/>
    <property type="match status" value="1"/>
</dbReference>
<dbReference type="CDD" id="cd06257">
    <property type="entry name" value="DnaJ"/>
    <property type="match status" value="1"/>
</dbReference>
<dbReference type="SMART" id="SM00271">
    <property type="entry name" value="DnaJ"/>
    <property type="match status" value="1"/>
</dbReference>
<dbReference type="FunFam" id="2.60.260.20:FF:000002">
    <property type="entry name" value="Dnaj homolog subfamily b member"/>
    <property type="match status" value="1"/>
</dbReference>
<evidence type="ECO:0000313" key="3">
    <source>
        <dbReference type="EMBL" id="GBF93416.1"/>
    </source>
</evidence>
<dbReference type="AlphaFoldDB" id="A0A2V0P0L7"/>
<dbReference type="InterPro" id="IPR008971">
    <property type="entry name" value="HSP40/DnaJ_pept-bd"/>
</dbReference>
<dbReference type="FunCoup" id="A0A2V0P0L7">
    <property type="interactions" value="1329"/>
</dbReference>
<keyword evidence="4" id="KW-1185">Reference proteome</keyword>
<name>A0A2V0P0L7_9CHLO</name>
<reference evidence="3 4" key="1">
    <citation type="journal article" date="2018" name="Sci. Rep.">
        <title>Raphidocelis subcapitata (=Pseudokirchneriella subcapitata) provides an insight into genome evolution and environmental adaptations in the Sphaeropleales.</title>
        <authorList>
            <person name="Suzuki S."/>
            <person name="Yamaguchi H."/>
            <person name="Nakajima N."/>
            <person name="Kawachi M."/>
        </authorList>
    </citation>
    <scope>NUCLEOTIDE SEQUENCE [LARGE SCALE GENOMIC DNA]</scope>
    <source>
        <strain evidence="3 4">NIES-35</strain>
    </source>
</reference>
<dbReference type="PRINTS" id="PR00625">
    <property type="entry name" value="JDOMAIN"/>
</dbReference>
<dbReference type="CDD" id="cd10747">
    <property type="entry name" value="DnaJ_C"/>
    <property type="match status" value="1"/>
</dbReference>
<dbReference type="PROSITE" id="PS50076">
    <property type="entry name" value="DNAJ_2"/>
    <property type="match status" value="1"/>
</dbReference>
<dbReference type="GO" id="GO:0051082">
    <property type="term" value="F:unfolded protein binding"/>
    <property type="evidence" value="ECO:0007669"/>
    <property type="project" value="InterPro"/>
</dbReference>
<dbReference type="SUPFAM" id="SSF46565">
    <property type="entry name" value="Chaperone J-domain"/>
    <property type="match status" value="1"/>
</dbReference>
<dbReference type="GO" id="GO:0006457">
    <property type="term" value="P:protein folding"/>
    <property type="evidence" value="ECO:0007669"/>
    <property type="project" value="InterPro"/>
</dbReference>
<comment type="caution">
    <text evidence="3">The sequence shown here is derived from an EMBL/GenBank/DDBJ whole genome shotgun (WGS) entry which is preliminary data.</text>
</comment>
<dbReference type="Proteomes" id="UP000247498">
    <property type="component" value="Unassembled WGS sequence"/>
</dbReference>
<dbReference type="PANTHER" id="PTHR24078:SF553">
    <property type="entry name" value="DNAJ HOMOLOG SUBFAMILY B MEMBER 5"/>
    <property type="match status" value="1"/>
</dbReference>
<gene>
    <name evidence="3" type="ORF">Rsub_06456</name>
</gene>
<sequence length="342" mass="35931">MGKDYYAILGVPKNADENELKKAYRKLAMKYHPDKNPDDRAAAEAKFKDVSEAYEVLSDPQKRDLYDQVGEEGLKNGGFGGGGGGGGHFRSPEDLFAEIFGAAGGDPFGGFGGFGGMGGMGGGGGGGFHGGGMPFPGMGGGMGGPFGGMGGGGYGGMGGRMPQGPRKDPAIEVKLACTLEELYTGTTKKLKINRQTSAGRAEEIIEIQIKPGWKKGTKITFAEKGDEHPGRIPADMVFVVEEKHHATFRRDANDLVMTAHVSLADALCGTQLQVRTLDGRTLDVPVATVITPGSAKVVRGEGMPISKTGGRGDLRIKFEITFPRQLSPEQKQQLRGLLAGAV</sequence>
<accession>A0A2V0P0L7</accession>
<dbReference type="PANTHER" id="PTHR24078">
    <property type="entry name" value="DNAJ HOMOLOG SUBFAMILY C MEMBER"/>
    <property type="match status" value="1"/>
</dbReference>
<dbReference type="InterPro" id="IPR051339">
    <property type="entry name" value="DnaJ_subfamily_B"/>
</dbReference>
<feature type="domain" description="J" evidence="2">
    <location>
        <begin position="4"/>
        <end position="70"/>
    </location>
</feature>
<evidence type="ECO:0000313" key="4">
    <source>
        <dbReference type="Proteomes" id="UP000247498"/>
    </source>
</evidence>
<dbReference type="OrthoDB" id="550424at2759"/>
<organism evidence="3 4">
    <name type="scientific">Raphidocelis subcapitata</name>
    <dbReference type="NCBI Taxonomy" id="307507"/>
    <lineage>
        <taxon>Eukaryota</taxon>
        <taxon>Viridiplantae</taxon>
        <taxon>Chlorophyta</taxon>
        <taxon>core chlorophytes</taxon>
        <taxon>Chlorophyceae</taxon>
        <taxon>CS clade</taxon>
        <taxon>Sphaeropleales</taxon>
        <taxon>Selenastraceae</taxon>
        <taxon>Raphidocelis</taxon>
    </lineage>
</organism>
<keyword evidence="1" id="KW-0143">Chaperone</keyword>
<dbReference type="GO" id="GO:0005829">
    <property type="term" value="C:cytosol"/>
    <property type="evidence" value="ECO:0007669"/>
    <property type="project" value="TreeGrafter"/>
</dbReference>
<dbReference type="Gene3D" id="1.10.287.110">
    <property type="entry name" value="DnaJ domain"/>
    <property type="match status" value="1"/>
</dbReference>
<dbReference type="GO" id="GO:0051087">
    <property type="term" value="F:protein-folding chaperone binding"/>
    <property type="evidence" value="ECO:0007669"/>
    <property type="project" value="TreeGrafter"/>
</dbReference>
<dbReference type="SUPFAM" id="SSF49493">
    <property type="entry name" value="HSP40/DnaJ peptide-binding domain"/>
    <property type="match status" value="2"/>
</dbReference>
<dbReference type="Gene3D" id="2.60.260.20">
    <property type="entry name" value="Urease metallochaperone UreE, N-terminal domain"/>
    <property type="match status" value="2"/>
</dbReference>
<dbReference type="PROSITE" id="PS00636">
    <property type="entry name" value="DNAJ_1"/>
    <property type="match status" value="1"/>
</dbReference>
<dbReference type="InterPro" id="IPR036869">
    <property type="entry name" value="J_dom_sf"/>
</dbReference>
<dbReference type="STRING" id="307507.A0A2V0P0L7"/>
<evidence type="ECO:0000259" key="2">
    <source>
        <dbReference type="PROSITE" id="PS50076"/>
    </source>
</evidence>
<dbReference type="FunFam" id="2.60.260.20:FF:000006">
    <property type="entry name" value="DnaJ subfamily B member 13"/>
    <property type="match status" value="1"/>
</dbReference>
<dbReference type="InterPro" id="IPR018253">
    <property type="entry name" value="DnaJ_domain_CS"/>
</dbReference>
<evidence type="ECO:0000256" key="1">
    <source>
        <dbReference type="ARBA" id="ARBA00023186"/>
    </source>
</evidence>